<gene>
    <name evidence="3" type="ORF">TIFTF001_031403</name>
</gene>
<organism evidence="3 4">
    <name type="scientific">Ficus carica</name>
    <name type="common">Common fig</name>
    <dbReference type="NCBI Taxonomy" id="3494"/>
    <lineage>
        <taxon>Eukaryota</taxon>
        <taxon>Viridiplantae</taxon>
        <taxon>Streptophyta</taxon>
        <taxon>Embryophyta</taxon>
        <taxon>Tracheophyta</taxon>
        <taxon>Spermatophyta</taxon>
        <taxon>Magnoliopsida</taxon>
        <taxon>eudicotyledons</taxon>
        <taxon>Gunneridae</taxon>
        <taxon>Pentapetalae</taxon>
        <taxon>rosids</taxon>
        <taxon>fabids</taxon>
        <taxon>Rosales</taxon>
        <taxon>Moraceae</taxon>
        <taxon>Ficeae</taxon>
        <taxon>Ficus</taxon>
    </lineage>
</organism>
<dbReference type="PANTHER" id="PTHR34947:SF2">
    <property type="entry name" value="TRANSMEMBRANE PROTEIN"/>
    <property type="match status" value="1"/>
</dbReference>
<evidence type="ECO:0000313" key="3">
    <source>
        <dbReference type="EMBL" id="GMN62318.1"/>
    </source>
</evidence>
<name>A0AA88DV84_FICCA</name>
<keyword evidence="4" id="KW-1185">Reference proteome</keyword>
<proteinExistence type="predicted"/>
<dbReference type="EMBL" id="BTGU01000127">
    <property type="protein sequence ID" value="GMN62318.1"/>
    <property type="molecule type" value="Genomic_DNA"/>
</dbReference>
<dbReference type="Proteomes" id="UP001187192">
    <property type="component" value="Unassembled WGS sequence"/>
</dbReference>
<feature type="compositionally biased region" description="Acidic residues" evidence="1">
    <location>
        <begin position="133"/>
        <end position="155"/>
    </location>
</feature>
<dbReference type="PANTHER" id="PTHR34947">
    <property type="entry name" value="TRANSMEMBRANE PROTEIN"/>
    <property type="match status" value="1"/>
</dbReference>
<evidence type="ECO:0000313" key="4">
    <source>
        <dbReference type="Proteomes" id="UP001187192"/>
    </source>
</evidence>
<feature type="chain" id="PRO_5041716115" evidence="2">
    <location>
        <begin position="22"/>
        <end position="191"/>
    </location>
</feature>
<accession>A0AA88DV84</accession>
<feature type="region of interest" description="Disordered" evidence="1">
    <location>
        <begin position="79"/>
        <end position="162"/>
    </location>
</feature>
<feature type="signal peptide" evidence="2">
    <location>
        <begin position="1"/>
        <end position="21"/>
    </location>
</feature>
<sequence length="191" mass="22154">MFLICNGLLVFLAKYSGLVRSLSLTSHQDESRSNIVIESSHSDLSMEKEVENVAVKEGNEEEFSFTNQREIETEVEIEEAITEGKEQEQGSRIMASKEEEEEEEEEENKEESSLVHVADLSNDSFLAEQGTKEEDEEDNKDVLEEYEEEEEEEVENGMLSTEELDKKFDEFIRRMKEELRIEAQRQLIMAV</sequence>
<evidence type="ECO:0000256" key="1">
    <source>
        <dbReference type="SAM" id="MobiDB-lite"/>
    </source>
</evidence>
<protein>
    <submittedName>
        <fullName evidence="3">Uncharacterized protein</fullName>
    </submittedName>
</protein>
<evidence type="ECO:0000256" key="2">
    <source>
        <dbReference type="SAM" id="SignalP"/>
    </source>
</evidence>
<comment type="caution">
    <text evidence="3">The sequence shown here is derived from an EMBL/GenBank/DDBJ whole genome shotgun (WGS) entry which is preliminary data.</text>
</comment>
<feature type="compositionally biased region" description="Acidic residues" evidence="1">
    <location>
        <begin position="98"/>
        <end position="109"/>
    </location>
</feature>
<reference evidence="3" key="1">
    <citation type="submission" date="2023-07" db="EMBL/GenBank/DDBJ databases">
        <title>draft genome sequence of fig (Ficus carica).</title>
        <authorList>
            <person name="Takahashi T."/>
            <person name="Nishimura K."/>
        </authorList>
    </citation>
    <scope>NUCLEOTIDE SEQUENCE</scope>
</reference>
<dbReference type="AlphaFoldDB" id="A0AA88DV84"/>
<keyword evidence="2" id="KW-0732">Signal</keyword>